<keyword evidence="2" id="KW-1185">Reference proteome</keyword>
<sequence>METPVGIDFSLALHFIKDGAIFLFSEPDTFLENRENVTVSSVRYNKCLLTAQTEAQGQLWQLIFVFPVHVQGVSKHQIIYKGICRILGIQTNLNKNQIFQQHI</sequence>
<proteinExistence type="predicted"/>
<accession>A0A4Y2AZF8</accession>
<comment type="caution">
    <text evidence="1">The sequence shown here is derived from an EMBL/GenBank/DDBJ whole genome shotgun (WGS) entry which is preliminary data.</text>
</comment>
<dbReference type="Proteomes" id="UP000499080">
    <property type="component" value="Unassembled WGS sequence"/>
</dbReference>
<gene>
    <name evidence="1" type="ORF">AVEN_117211_1</name>
</gene>
<organism evidence="1 2">
    <name type="scientific">Araneus ventricosus</name>
    <name type="common">Orbweaver spider</name>
    <name type="synonym">Epeira ventricosa</name>
    <dbReference type="NCBI Taxonomy" id="182803"/>
    <lineage>
        <taxon>Eukaryota</taxon>
        <taxon>Metazoa</taxon>
        <taxon>Ecdysozoa</taxon>
        <taxon>Arthropoda</taxon>
        <taxon>Chelicerata</taxon>
        <taxon>Arachnida</taxon>
        <taxon>Araneae</taxon>
        <taxon>Araneomorphae</taxon>
        <taxon>Entelegynae</taxon>
        <taxon>Araneoidea</taxon>
        <taxon>Araneidae</taxon>
        <taxon>Araneus</taxon>
    </lineage>
</organism>
<dbReference type="AlphaFoldDB" id="A0A4Y2AZF8"/>
<protein>
    <submittedName>
        <fullName evidence="1">Uncharacterized protein</fullName>
    </submittedName>
</protein>
<name>A0A4Y2AZF8_ARAVE</name>
<evidence type="ECO:0000313" key="1">
    <source>
        <dbReference type="EMBL" id="GBL84455.1"/>
    </source>
</evidence>
<dbReference type="EMBL" id="BGPR01000037">
    <property type="protein sequence ID" value="GBL84455.1"/>
    <property type="molecule type" value="Genomic_DNA"/>
</dbReference>
<evidence type="ECO:0000313" key="2">
    <source>
        <dbReference type="Proteomes" id="UP000499080"/>
    </source>
</evidence>
<reference evidence="1 2" key="1">
    <citation type="journal article" date="2019" name="Sci. Rep.">
        <title>Orb-weaving spider Araneus ventricosus genome elucidates the spidroin gene catalogue.</title>
        <authorList>
            <person name="Kono N."/>
            <person name="Nakamura H."/>
            <person name="Ohtoshi R."/>
            <person name="Moran D.A.P."/>
            <person name="Shinohara A."/>
            <person name="Yoshida Y."/>
            <person name="Fujiwara M."/>
            <person name="Mori M."/>
            <person name="Tomita M."/>
            <person name="Arakawa K."/>
        </authorList>
    </citation>
    <scope>NUCLEOTIDE SEQUENCE [LARGE SCALE GENOMIC DNA]</scope>
</reference>